<evidence type="ECO:0000313" key="3">
    <source>
        <dbReference type="Proteomes" id="UP000594638"/>
    </source>
</evidence>
<dbReference type="AlphaFoldDB" id="A0A8S0R5F9"/>
<accession>A0A8S0R5F9</accession>
<dbReference type="EMBL" id="CACTIH010002167">
    <property type="protein sequence ID" value="CAA2974358.1"/>
    <property type="molecule type" value="Genomic_DNA"/>
</dbReference>
<feature type="chain" id="PRO_5035720302" evidence="1">
    <location>
        <begin position="23"/>
        <end position="121"/>
    </location>
</feature>
<proteinExistence type="predicted"/>
<evidence type="ECO:0000256" key="1">
    <source>
        <dbReference type="SAM" id="SignalP"/>
    </source>
</evidence>
<dbReference type="InterPro" id="IPR051850">
    <property type="entry name" value="Polysacch_Lyase_4"/>
</dbReference>
<dbReference type="OrthoDB" id="911179at2759"/>
<dbReference type="PANTHER" id="PTHR32018:SF6">
    <property type="entry name" value="RHAMNOGALACTURONAN ENDOLYASE"/>
    <property type="match status" value="1"/>
</dbReference>
<name>A0A8S0R5F9_OLEEU</name>
<gene>
    <name evidence="2" type="ORF">OLEA9_A067575</name>
</gene>
<dbReference type="Gramene" id="OE9A067575T1">
    <property type="protein sequence ID" value="OE9A067575C1"/>
    <property type="gene ID" value="OE9A067575"/>
</dbReference>
<feature type="signal peptide" evidence="1">
    <location>
        <begin position="1"/>
        <end position="22"/>
    </location>
</feature>
<dbReference type="PANTHER" id="PTHR32018">
    <property type="entry name" value="RHAMNOGALACTURONATE LYASE FAMILY PROTEIN"/>
    <property type="match status" value="1"/>
</dbReference>
<reference evidence="2 3" key="1">
    <citation type="submission" date="2019-12" db="EMBL/GenBank/DDBJ databases">
        <authorList>
            <person name="Alioto T."/>
            <person name="Alioto T."/>
            <person name="Gomez Garrido J."/>
        </authorList>
    </citation>
    <scope>NUCLEOTIDE SEQUENCE [LARGE SCALE GENOMIC DNA]</scope>
</reference>
<keyword evidence="1" id="KW-0732">Signal</keyword>
<dbReference type="InterPro" id="IPR010325">
    <property type="entry name" value="Rhamnogal_lyase"/>
</dbReference>
<protein>
    <submittedName>
        <fullName evidence="2">Bifunctional UDP-glucose 4-epimerase and UDP-xylose 4-epimerase 1</fullName>
    </submittedName>
</protein>
<evidence type="ECO:0000313" key="2">
    <source>
        <dbReference type="EMBL" id="CAA2974358.1"/>
    </source>
</evidence>
<sequence length="121" mass="14157">MNTWWCIMALSMLLCLTPGGMITGIRYNGIDNLLESGRKENDRGYWDVVWGKPEHPSDIYDKFQFMVVSDERQRIMPARLDRKRGQILDYPEAIILTDPGNSFLRGEFDDKYQYSSDHKDC</sequence>
<comment type="caution">
    <text evidence="2">The sequence shown here is derived from an EMBL/GenBank/DDBJ whole genome shotgun (WGS) entry which is preliminary data.</text>
</comment>
<organism evidence="2 3">
    <name type="scientific">Olea europaea subsp. europaea</name>
    <dbReference type="NCBI Taxonomy" id="158383"/>
    <lineage>
        <taxon>Eukaryota</taxon>
        <taxon>Viridiplantae</taxon>
        <taxon>Streptophyta</taxon>
        <taxon>Embryophyta</taxon>
        <taxon>Tracheophyta</taxon>
        <taxon>Spermatophyta</taxon>
        <taxon>Magnoliopsida</taxon>
        <taxon>eudicotyledons</taxon>
        <taxon>Gunneridae</taxon>
        <taxon>Pentapetalae</taxon>
        <taxon>asterids</taxon>
        <taxon>lamiids</taxon>
        <taxon>Lamiales</taxon>
        <taxon>Oleaceae</taxon>
        <taxon>Oleeae</taxon>
        <taxon>Olea</taxon>
    </lineage>
</organism>
<dbReference type="Pfam" id="PF06045">
    <property type="entry name" value="Rhamnogal_lyase"/>
    <property type="match status" value="1"/>
</dbReference>
<dbReference type="Proteomes" id="UP000594638">
    <property type="component" value="Unassembled WGS sequence"/>
</dbReference>
<keyword evidence="3" id="KW-1185">Reference proteome</keyword>